<dbReference type="OrthoDB" id="9798559at2"/>
<dbReference type="NCBIfam" id="TIGR01683">
    <property type="entry name" value="thiS"/>
    <property type="match status" value="1"/>
</dbReference>
<organism evidence="1 2">
    <name type="scientific">Paenibacillus whitsoniae</name>
    <dbReference type="NCBI Taxonomy" id="2496558"/>
    <lineage>
        <taxon>Bacteria</taxon>
        <taxon>Bacillati</taxon>
        <taxon>Bacillota</taxon>
        <taxon>Bacilli</taxon>
        <taxon>Bacillales</taxon>
        <taxon>Paenibacillaceae</taxon>
        <taxon>Paenibacillus</taxon>
    </lineage>
</organism>
<dbReference type="InterPro" id="IPR010035">
    <property type="entry name" value="Thi_S"/>
</dbReference>
<dbReference type="InterPro" id="IPR012675">
    <property type="entry name" value="Beta-grasp_dom_sf"/>
</dbReference>
<dbReference type="Proteomes" id="UP000276128">
    <property type="component" value="Unassembled WGS sequence"/>
</dbReference>
<accession>A0A3R9ZZI1</accession>
<dbReference type="EMBL" id="RXHU01000133">
    <property type="protein sequence ID" value="RTE01753.1"/>
    <property type="molecule type" value="Genomic_DNA"/>
</dbReference>
<proteinExistence type="predicted"/>
<dbReference type="AlphaFoldDB" id="A0A3R9ZZI1"/>
<sequence length="67" mass="7299">MKLHINGQGVEVPDGIRTVVDLLEHFGLGEKMLIVEHNDAILHKEDHAGAELAEGHRIEIVHFVGGG</sequence>
<dbReference type="SUPFAM" id="SSF54285">
    <property type="entry name" value="MoaD/ThiS"/>
    <property type="match status" value="1"/>
</dbReference>
<evidence type="ECO:0000313" key="1">
    <source>
        <dbReference type="EMBL" id="RTE01753.1"/>
    </source>
</evidence>
<dbReference type="InterPro" id="IPR016155">
    <property type="entry name" value="Mopterin_synth/thiamin_S_b"/>
</dbReference>
<dbReference type="Pfam" id="PF02597">
    <property type="entry name" value="ThiS"/>
    <property type="match status" value="1"/>
</dbReference>
<evidence type="ECO:0000313" key="2">
    <source>
        <dbReference type="Proteomes" id="UP000276128"/>
    </source>
</evidence>
<gene>
    <name evidence="1" type="primary">thiS</name>
    <name evidence="1" type="ORF">EJQ19_30705</name>
</gene>
<dbReference type="CDD" id="cd00565">
    <property type="entry name" value="Ubl_ThiS"/>
    <property type="match status" value="1"/>
</dbReference>
<dbReference type="PANTHER" id="PTHR34472:SF1">
    <property type="entry name" value="SULFUR CARRIER PROTEIN THIS"/>
    <property type="match status" value="1"/>
</dbReference>
<reference evidence="1 2" key="1">
    <citation type="submission" date="2018-12" db="EMBL/GenBank/DDBJ databases">
        <title>Bacillus ochoae sp. nov., Paenibacillus whitsoniae sp. nov., Paenibacillus spiritus sp. nov. Isolated from the Mars Exploration Rover during spacecraft assembly.</title>
        <authorList>
            <person name="Seuylemezian A."/>
            <person name="Vaishampayan P."/>
        </authorList>
    </citation>
    <scope>NUCLEOTIDE SEQUENCE [LARGE SCALE GENOMIC DNA]</scope>
    <source>
        <strain evidence="1 2">MER 54</strain>
    </source>
</reference>
<protein>
    <submittedName>
        <fullName evidence="1">Sulfur carrier protein ThiS</fullName>
    </submittedName>
</protein>
<dbReference type="RefSeq" id="WP_126145018.1">
    <property type="nucleotide sequence ID" value="NZ_RXHU01000133.1"/>
</dbReference>
<comment type="caution">
    <text evidence="1">The sequence shown here is derived from an EMBL/GenBank/DDBJ whole genome shotgun (WGS) entry which is preliminary data.</text>
</comment>
<keyword evidence="2" id="KW-1185">Reference proteome</keyword>
<name>A0A3R9ZZI1_9BACL</name>
<dbReference type="InterPro" id="IPR003749">
    <property type="entry name" value="ThiS/MoaD-like"/>
</dbReference>
<dbReference type="PANTHER" id="PTHR34472">
    <property type="entry name" value="SULFUR CARRIER PROTEIN THIS"/>
    <property type="match status" value="1"/>
</dbReference>
<dbReference type="Gene3D" id="3.10.20.30">
    <property type="match status" value="1"/>
</dbReference>